<evidence type="ECO:0000256" key="1">
    <source>
        <dbReference type="SAM" id="MobiDB-lite"/>
    </source>
</evidence>
<feature type="compositionally biased region" description="Basic and acidic residues" evidence="1">
    <location>
        <begin position="123"/>
        <end position="138"/>
    </location>
</feature>
<feature type="region of interest" description="Disordered" evidence="1">
    <location>
        <begin position="157"/>
        <end position="272"/>
    </location>
</feature>
<accession>A0A080WXX6</accession>
<evidence type="ECO:0000313" key="2">
    <source>
        <dbReference type="EMBL" id="KFL62873.1"/>
    </source>
</evidence>
<feature type="compositionally biased region" description="Basic and acidic residues" evidence="1">
    <location>
        <begin position="170"/>
        <end position="184"/>
    </location>
</feature>
<keyword evidence="3" id="KW-1185">Reference proteome</keyword>
<name>A0A080WXX6_TRIRC</name>
<sequence>MAKGKGKEDKSLRAKDGAAAERKRPSSDADATPSFSDAMVASLTKRIEQKLKGDEGANGGLSKAEKKEKLEKNDKRKERNQVIEMKPTEKPVKKRELLADVKPTDNKAGKKRDRSGKIIQSEVSEKPHSTAERQRDVRKNLEEEVYAIGGTKEDLDLVAGVESDSEMEDKEVSSGDLEKLRSDLGKLINGGNELPEVPDLPMQETKPIKTKQERKQEGKQSEENRTEKLTQEKKSKGNNALEKKTESKKIQKNESLPSALTQDSKMSEKGLSSSISLSLSVPIGIILYFQKYPMIPIAT</sequence>
<dbReference type="AlphaFoldDB" id="A0A080WXX6"/>
<feature type="compositionally biased region" description="Basic and acidic residues" evidence="1">
    <location>
        <begin position="45"/>
        <end position="55"/>
    </location>
</feature>
<gene>
    <name evidence="2" type="ORF">TERG_12610</name>
</gene>
<feature type="compositionally biased region" description="Basic and acidic residues" evidence="1">
    <location>
        <begin position="206"/>
        <end position="252"/>
    </location>
</feature>
<dbReference type="HOGENOM" id="CLU_931233_0_0_1"/>
<dbReference type="RefSeq" id="XP_047607399.1">
    <property type="nucleotide sequence ID" value="XM_047751549.1"/>
</dbReference>
<feature type="compositionally biased region" description="Polar residues" evidence="1">
    <location>
        <begin position="253"/>
        <end position="264"/>
    </location>
</feature>
<feature type="region of interest" description="Disordered" evidence="1">
    <location>
        <begin position="1"/>
        <end position="138"/>
    </location>
</feature>
<reference evidence="3" key="1">
    <citation type="journal article" date="2012" name="MBio">
        <title>Comparative genome analysis of Trichophyton rubrum and related dermatophytes reveals candidate genes involved in infection.</title>
        <authorList>
            <person name="Martinez D.A."/>
            <person name="Oliver B.G."/>
            <person name="Graeser Y."/>
            <person name="Goldberg J.M."/>
            <person name="Li W."/>
            <person name="Martinez-Rossi N.M."/>
            <person name="Monod M."/>
            <person name="Shelest E."/>
            <person name="Barton R.C."/>
            <person name="Birch E."/>
            <person name="Brakhage A.A."/>
            <person name="Chen Z."/>
            <person name="Gurr S.J."/>
            <person name="Heiman D."/>
            <person name="Heitman J."/>
            <person name="Kosti I."/>
            <person name="Rossi A."/>
            <person name="Saif S."/>
            <person name="Samalova M."/>
            <person name="Saunders C.W."/>
            <person name="Shea T."/>
            <person name="Summerbell R.C."/>
            <person name="Xu J."/>
            <person name="Young S."/>
            <person name="Zeng Q."/>
            <person name="Birren B.W."/>
            <person name="Cuomo C.A."/>
            <person name="White T.C."/>
        </authorList>
    </citation>
    <scope>NUCLEOTIDE SEQUENCE [LARGE SCALE GENOMIC DNA]</scope>
    <source>
        <strain evidence="3">ATCC MYA-4607 / CBS 118892</strain>
    </source>
</reference>
<dbReference type="OMA" id="YPMIPIA"/>
<dbReference type="EMBL" id="GG700658">
    <property type="protein sequence ID" value="KFL62873.1"/>
    <property type="molecule type" value="Genomic_DNA"/>
</dbReference>
<dbReference type="VEuPathDB" id="FungiDB:TERG_12610"/>
<dbReference type="InParanoid" id="A0A080WXX6"/>
<proteinExistence type="predicted"/>
<protein>
    <submittedName>
        <fullName evidence="2">Uncharacterized protein</fullName>
    </submittedName>
</protein>
<evidence type="ECO:0000313" key="3">
    <source>
        <dbReference type="Proteomes" id="UP000008864"/>
    </source>
</evidence>
<dbReference type="Proteomes" id="UP000008864">
    <property type="component" value="Unassembled WGS sequence"/>
</dbReference>
<feature type="compositionally biased region" description="Basic and acidic residues" evidence="1">
    <location>
        <begin position="63"/>
        <end position="108"/>
    </location>
</feature>
<feature type="compositionally biased region" description="Basic and acidic residues" evidence="1">
    <location>
        <begin position="1"/>
        <end position="27"/>
    </location>
</feature>
<dbReference type="GeneID" id="71777762"/>
<dbReference type="STRING" id="559305.A0A080WXX6"/>
<organism evidence="2 3">
    <name type="scientific">Trichophyton rubrum (strain ATCC MYA-4607 / CBS 118892)</name>
    <name type="common">Athlete's foot fungus</name>
    <dbReference type="NCBI Taxonomy" id="559305"/>
    <lineage>
        <taxon>Eukaryota</taxon>
        <taxon>Fungi</taxon>
        <taxon>Dikarya</taxon>
        <taxon>Ascomycota</taxon>
        <taxon>Pezizomycotina</taxon>
        <taxon>Eurotiomycetes</taxon>
        <taxon>Eurotiomycetidae</taxon>
        <taxon>Onygenales</taxon>
        <taxon>Arthrodermataceae</taxon>
        <taxon>Trichophyton</taxon>
    </lineage>
</organism>